<organism evidence="1 2">
    <name type="scientific">Candidatus Magasanikbacteria bacterium CG11_big_fil_rev_8_21_14_0_20_39_34</name>
    <dbReference type="NCBI Taxonomy" id="1974653"/>
    <lineage>
        <taxon>Bacteria</taxon>
        <taxon>Candidatus Magasanikiibacteriota</taxon>
    </lineage>
</organism>
<evidence type="ECO:0000313" key="2">
    <source>
        <dbReference type="Proteomes" id="UP000229600"/>
    </source>
</evidence>
<protein>
    <submittedName>
        <fullName evidence="1">Uncharacterized protein</fullName>
    </submittedName>
</protein>
<dbReference type="EMBL" id="PCWN01000008">
    <property type="protein sequence ID" value="PIR03771.1"/>
    <property type="molecule type" value="Genomic_DNA"/>
</dbReference>
<reference evidence="1 2" key="1">
    <citation type="submission" date="2017-09" db="EMBL/GenBank/DDBJ databases">
        <title>Depth-based differentiation of microbial function through sediment-hosted aquifers and enrichment of novel symbionts in the deep terrestrial subsurface.</title>
        <authorList>
            <person name="Probst A.J."/>
            <person name="Ladd B."/>
            <person name="Jarett J.K."/>
            <person name="Geller-Mcgrath D.E."/>
            <person name="Sieber C.M."/>
            <person name="Emerson J.B."/>
            <person name="Anantharaman K."/>
            <person name="Thomas B.C."/>
            <person name="Malmstrom R."/>
            <person name="Stieglmeier M."/>
            <person name="Klingl A."/>
            <person name="Woyke T."/>
            <person name="Ryan C.M."/>
            <person name="Banfield J.F."/>
        </authorList>
    </citation>
    <scope>NUCLEOTIDE SEQUENCE [LARGE SCALE GENOMIC DNA]</scope>
    <source>
        <strain evidence="1">CG11_big_fil_rev_8_21_14_0_20_39_34</strain>
    </source>
</reference>
<accession>A0A2H0N4G2</accession>
<sequence>MWRYNWNKKKEADYLKKLDVCSLKKWKYLETSRIGTIVWRNKFDGRESTVGVQSILSGGKKFLRIYYTQTYIDNGSKEHFDYKILLVTTKCYYGGSRYWFICPWYKNGKYCGRRVGVLYKGGDRFACRHCYELTYASKNENRRHFLFGLGQAFRMERKIEELEEVVVTPYYDGRPTKKYKKLIELRKRCLEIDFDAMTMDMEKKLHS</sequence>
<evidence type="ECO:0000313" key="1">
    <source>
        <dbReference type="EMBL" id="PIR03771.1"/>
    </source>
</evidence>
<name>A0A2H0N4G2_9BACT</name>
<proteinExistence type="predicted"/>
<gene>
    <name evidence="1" type="ORF">COV59_03805</name>
</gene>
<dbReference type="Proteomes" id="UP000229600">
    <property type="component" value="Unassembled WGS sequence"/>
</dbReference>
<comment type="caution">
    <text evidence="1">The sequence shown here is derived from an EMBL/GenBank/DDBJ whole genome shotgun (WGS) entry which is preliminary data.</text>
</comment>
<dbReference type="AlphaFoldDB" id="A0A2H0N4G2"/>